<gene>
    <name evidence="15" type="primary">atp6</name>
</gene>
<reference evidence="15" key="1">
    <citation type="journal article" date="2018" name="Mol. Phylogenet. Evol.">
        <title>Mitochondrial phylogenomics of the Hymenoptera.</title>
        <authorList>
            <person name="Tang P."/>
            <person name="Zhu J.C."/>
            <person name="Zheng B.Y."/>
            <person name="Wei S.J."/>
            <person name="Sharkey M."/>
            <person name="Chen X.X."/>
            <person name="Vogler A.P."/>
        </authorList>
    </citation>
    <scope>NUCLEOTIDE SEQUENCE</scope>
</reference>
<feature type="transmembrane region" description="Helical" evidence="14">
    <location>
        <begin position="98"/>
        <end position="118"/>
    </location>
</feature>
<evidence type="ECO:0000256" key="4">
    <source>
        <dbReference type="ARBA" id="ARBA00011648"/>
    </source>
</evidence>
<dbReference type="PANTHER" id="PTHR11410:SF0">
    <property type="entry name" value="ATP SYNTHASE SUBUNIT A"/>
    <property type="match status" value="1"/>
</dbReference>
<evidence type="ECO:0000256" key="10">
    <source>
        <dbReference type="ARBA" id="ARBA00023065"/>
    </source>
</evidence>
<keyword evidence="7 14" id="KW-0812">Transmembrane</keyword>
<keyword evidence="11 14" id="KW-0472">Membrane</keyword>
<evidence type="ECO:0000256" key="2">
    <source>
        <dbReference type="ARBA" id="ARBA00004141"/>
    </source>
</evidence>
<accession>A0A3S8V0G7</accession>
<evidence type="ECO:0000256" key="5">
    <source>
        <dbReference type="ARBA" id="ARBA00022448"/>
    </source>
</evidence>
<dbReference type="CDD" id="cd00310">
    <property type="entry name" value="ATP-synt_Fo_a_6"/>
    <property type="match status" value="1"/>
</dbReference>
<dbReference type="PROSITE" id="PS00449">
    <property type="entry name" value="ATPASE_A"/>
    <property type="match status" value="1"/>
</dbReference>
<organism evidence="15">
    <name type="scientific">Dendrocerus sp. ZJUH_2016009</name>
    <dbReference type="NCBI Taxonomy" id="2491154"/>
    <lineage>
        <taxon>Eukaryota</taxon>
        <taxon>Metazoa</taxon>
        <taxon>Ecdysozoa</taxon>
        <taxon>Arthropoda</taxon>
        <taxon>Hexapoda</taxon>
        <taxon>Insecta</taxon>
        <taxon>Pterygota</taxon>
        <taxon>Neoptera</taxon>
        <taxon>Endopterygota</taxon>
        <taxon>Hymenoptera</taxon>
        <taxon>Apocrita</taxon>
        <taxon>Ceraphronoidea</taxon>
        <taxon>Megaspilidae</taxon>
        <taxon>Dendrocerus</taxon>
    </lineage>
</organism>
<dbReference type="GO" id="GO:0046933">
    <property type="term" value="F:proton-transporting ATP synthase activity, rotational mechanism"/>
    <property type="evidence" value="ECO:0007669"/>
    <property type="project" value="TreeGrafter"/>
</dbReference>
<dbReference type="InterPro" id="IPR023011">
    <property type="entry name" value="ATP_synth_F0_asu_AS"/>
</dbReference>
<evidence type="ECO:0000256" key="11">
    <source>
        <dbReference type="ARBA" id="ARBA00023136"/>
    </source>
</evidence>
<dbReference type="InterPro" id="IPR045083">
    <property type="entry name" value="ATP_synth_F0_asu_bact/mt"/>
</dbReference>
<dbReference type="PRINTS" id="PR00123">
    <property type="entry name" value="ATPASEA"/>
</dbReference>
<comment type="similarity">
    <text evidence="3">Belongs to the ATPase A chain family.</text>
</comment>
<feature type="transmembrane region" description="Helical" evidence="14">
    <location>
        <begin position="69"/>
        <end position="92"/>
    </location>
</feature>
<dbReference type="AlphaFoldDB" id="A0A3S8V0G7"/>
<dbReference type="InterPro" id="IPR000568">
    <property type="entry name" value="ATP_synth_F0_asu"/>
</dbReference>
<keyword evidence="12" id="KW-0066">ATP synthesis</keyword>
<evidence type="ECO:0000256" key="13">
    <source>
        <dbReference type="RuleBase" id="RU004450"/>
    </source>
</evidence>
<name>A0A3S8V0G7_9HYME</name>
<keyword evidence="15" id="KW-0496">Mitochondrion</keyword>
<proteinExistence type="inferred from homology"/>
<keyword evidence="10" id="KW-0406">Ion transport</keyword>
<evidence type="ECO:0000256" key="1">
    <source>
        <dbReference type="ARBA" id="ARBA00002070"/>
    </source>
</evidence>
<comment type="subcellular location">
    <subcellularLocation>
        <location evidence="2">Membrane</location>
        <topology evidence="2">Multi-pass membrane protein</topology>
    </subcellularLocation>
    <subcellularLocation>
        <location evidence="13">Mitochondrion inner membrane</location>
        <topology evidence="13">Multi-pass membrane protein</topology>
    </subcellularLocation>
</comment>
<comment type="subunit">
    <text evidence="4">F-type ATPases have 2 components, CF(1) - the catalytic core - and CF(0) - the membrane proton channel. CF(1) has five subunits: alpha(3), beta(3), gamma(1), delta(1), epsilon(1). CF(0) has three main subunits: a, b and c.</text>
</comment>
<protein>
    <recommendedName>
        <fullName evidence="13">ATP synthase subunit a</fullName>
    </recommendedName>
</protein>
<evidence type="ECO:0000256" key="14">
    <source>
        <dbReference type="SAM" id="Phobius"/>
    </source>
</evidence>
<keyword evidence="9 14" id="KW-1133">Transmembrane helix</keyword>
<evidence type="ECO:0000256" key="12">
    <source>
        <dbReference type="ARBA" id="ARBA00023310"/>
    </source>
</evidence>
<keyword evidence="5" id="KW-0813">Transport</keyword>
<evidence type="ECO:0000313" key="15">
    <source>
        <dbReference type="EMBL" id="AZL93168.1"/>
    </source>
</evidence>
<evidence type="ECO:0000256" key="7">
    <source>
        <dbReference type="ARBA" id="ARBA00022692"/>
    </source>
</evidence>
<keyword evidence="8" id="KW-0375">Hydrogen ion transport</keyword>
<evidence type="ECO:0000256" key="9">
    <source>
        <dbReference type="ARBA" id="ARBA00022989"/>
    </source>
</evidence>
<feature type="transmembrane region" description="Helical" evidence="14">
    <location>
        <begin position="20"/>
        <end position="38"/>
    </location>
</feature>
<dbReference type="InterPro" id="IPR035908">
    <property type="entry name" value="F0_ATP_A_sf"/>
</dbReference>
<evidence type="ECO:0000256" key="8">
    <source>
        <dbReference type="ARBA" id="ARBA00022781"/>
    </source>
</evidence>
<evidence type="ECO:0000256" key="3">
    <source>
        <dbReference type="ARBA" id="ARBA00006810"/>
    </source>
</evidence>
<geneLocation type="mitochondrion" evidence="15"/>
<dbReference type="SUPFAM" id="SSF81336">
    <property type="entry name" value="F1F0 ATP synthase subunit A"/>
    <property type="match status" value="1"/>
</dbReference>
<dbReference type="Gene3D" id="1.20.120.220">
    <property type="entry name" value="ATP synthase, F0 complex, subunit A"/>
    <property type="match status" value="1"/>
</dbReference>
<sequence>MAPNLFSIFDPSSSQTMALNWSSSMFMFLFIPVMMWITPSRMIIPFNMISFYLNNEFKIILNYYSSKNIIMFLSMMIFIMLNNFISLFPYIFTSTAHLNVSLAMSLPLWLSFMLFGWINNTNNMFNHLVPQGTPPILMPFMVIIESISNLIRPMTLAVRLSANMIAGHLLLTLLSSSSIKVSYLILLFILLSQISLIILEMSVSLIQAYVFTILSTLYCSEVK</sequence>
<comment type="function">
    <text evidence="1">Mitochondrial membrane ATP synthase (F(1)F(0) ATP synthase or Complex V) produces ATP from ADP in the presence of a proton gradient across the membrane which is generated by electron transport complexes of the respiratory chain. F-type ATPases consist of two structural domains, F(1) - containing the extramembraneous catalytic core and F(0) - containing the membrane proton channel, linked together by a central stalk and a peripheral stalk. During catalysis, ATP synthesis in the catalytic domain of F(1) is coupled via a rotary mechanism of the central stalk subunits to proton translocation. Key component of the proton channel; it may play a direct role in the translocation of protons across the membrane.</text>
</comment>
<dbReference type="PANTHER" id="PTHR11410">
    <property type="entry name" value="ATP SYNTHASE SUBUNIT A"/>
    <property type="match status" value="1"/>
</dbReference>
<dbReference type="GO" id="GO:0005743">
    <property type="term" value="C:mitochondrial inner membrane"/>
    <property type="evidence" value="ECO:0007669"/>
    <property type="project" value="UniProtKB-SubCell"/>
</dbReference>
<dbReference type="NCBIfam" id="TIGR01131">
    <property type="entry name" value="ATP_synt_6_or_A"/>
    <property type="match status" value="1"/>
</dbReference>
<keyword evidence="6" id="KW-0138">CF(0)</keyword>
<dbReference type="GO" id="GO:0045259">
    <property type="term" value="C:proton-transporting ATP synthase complex"/>
    <property type="evidence" value="ECO:0007669"/>
    <property type="project" value="UniProtKB-KW"/>
</dbReference>
<dbReference type="Pfam" id="PF00119">
    <property type="entry name" value="ATP-synt_A"/>
    <property type="match status" value="1"/>
</dbReference>
<dbReference type="EMBL" id="MG923490">
    <property type="protein sequence ID" value="AZL93168.1"/>
    <property type="molecule type" value="Genomic_DNA"/>
</dbReference>
<evidence type="ECO:0000256" key="6">
    <source>
        <dbReference type="ARBA" id="ARBA00022547"/>
    </source>
</evidence>